<evidence type="ECO:0000256" key="1">
    <source>
        <dbReference type="ARBA" id="ARBA00022468"/>
    </source>
</evidence>
<dbReference type="InterPro" id="IPR050989">
    <property type="entry name" value="Rap1_Ran_GAP"/>
</dbReference>
<dbReference type="InterPro" id="IPR036034">
    <property type="entry name" value="PDZ_sf"/>
</dbReference>
<evidence type="ECO:0000256" key="2">
    <source>
        <dbReference type="ARBA" id="ARBA00022553"/>
    </source>
</evidence>
<dbReference type="SUPFAM" id="SSF50156">
    <property type="entry name" value="PDZ domain-like"/>
    <property type="match status" value="1"/>
</dbReference>
<dbReference type="GO" id="GO:0005096">
    <property type="term" value="F:GTPase activator activity"/>
    <property type="evidence" value="ECO:0007669"/>
    <property type="project" value="UniProtKB-KW"/>
</dbReference>
<feature type="region of interest" description="Disordered" evidence="5">
    <location>
        <begin position="990"/>
        <end position="1102"/>
    </location>
</feature>
<feature type="region of interest" description="Disordered" evidence="5">
    <location>
        <begin position="295"/>
        <end position="321"/>
    </location>
</feature>
<feature type="compositionally biased region" description="Polar residues" evidence="5">
    <location>
        <begin position="1391"/>
        <end position="1410"/>
    </location>
</feature>
<dbReference type="GO" id="GO:0051056">
    <property type="term" value="P:regulation of small GTPase mediated signal transduction"/>
    <property type="evidence" value="ECO:0007669"/>
    <property type="project" value="InterPro"/>
</dbReference>
<sequence>MIGLEGGTRNSTTTTASTTRQHAAQAMDYYNSNVLRARTNAGLSSARQQRSNPDPLYRSNSSLELTHHSDYHHHQQQPQHHHHRGGGGTGHFGGSTAYVDSRAAATDRPLISPLLKREYGSHGSIDVIASDRNSAGRASTGENFFAMLQDYRPAVLDMIDGNNINREFGYREMAVDTQQDDRLTAATTGNNSGSTVEKAPTSPPGPNSSSPKLRLKFHKFWGANNKFSRTTDDTVGLSSTTTSNMTGVNCADFSGDERQKRRGFAHYDIQSLTATVGLASKLQNILSRRRNTATGASAASMLSAKSSTPDSGEEDLGDGKHNNLLDNCPFFRNELGGEGEREVSLTQRTQAGPVSTLNNGMLYHRPRMAYGISVLEFQSGETHWTDGICPENYSKLIETTDEGDLYYRSFFFGQEHQNWFGMDETLGPVAISLKRERVETDLTTNGCSLNPSVIFRYRIIIRTSELQTLRGSILEDAIPNIKPSSSSKHINTKDVLEYIVPEIPLQCLRLGVSSNRVEELLLGLDEQGISHTYKVGVMYCRAGQFTEEHMYNNEEAGVAFYQFMDSIAQRVRLKGFNKYRAGLDNKTDSTGLYSFYSQFQNSEIMFHVSTMLPFTPNNRQQLLRKRHIGNDIVTIVFQEPGAQPFSPKNIRSQFQHVFIVVRVINPCTENTQYSVAVTRSKEVEMFGPPIPSEAVFKKSKEFSDFLLAKIINAENAAHRSEKFATMATRTRQAYLKDLTLNHSTNTTIEPVQKFSMLSFSSKKKERWRPRFQPDASQRGAICWQVVLEEGNGVIGGHCLLAISSDSMVLVEENNHDILLVIPCKSILGWTTQTNSLRIYYHEGECVTLHMHEGCSDGDRDELMEVVVRLRSVTQGSVAQELSLHRNSLGQLGFHVQPDGLVTQVEKSGLAWEAGLRQNSRLIEICKIAVATLTHDQMVDLLKTSVLVTVTVIPPFSDGSPRRGCHIQNCSYRTDSSSSKGYESEYENVAGVSTVTSPRKQTALQQPVTGNHRKMYERSLSPPRSSNSSGYGTMGSNKSYTTPMDSRFPQNPEGTLTSSSSGHSSDDRWYDLLEVPLEDPPPVPMRLTPTSTKTHSKVHASNSLPLSTMNNSFSVYSDPRSSKSVAAQQYDYVNKTPDHNHDLHRQFDERLEQPRRSTKRLVKATSGPELEKTNGLIDSNNFKKNLSNGNIPETLNERILVASEDDLSTIGSSSTGSPHSHRKSIKNSGSRNQSPRSGMDRGEPRLRPGISGRNSNASSRLSGNMSTLQEDLMKLIDPDYNLDSSFIDTNNTTNKNQSRENVSNVEQGQVILTKARPATVISSAPSPALSEMKPLNLIESVTQLPLPDTPIDRMNWKILVDTATEALRKVSAGAQTKEPETTNNENRDHCWSSMNGVTLLNSSSTNKTNMSPEDLEMMLRNEMEMRMELQNEVKHLREENRRLQDESNSAAQQLKHFTHWFFQNIDKHPD</sequence>
<accession>A0A2S2Q3B1</accession>
<feature type="compositionally biased region" description="Low complexity" evidence="5">
    <location>
        <begin position="1017"/>
        <end position="1028"/>
    </location>
</feature>
<feature type="region of interest" description="Disordered" evidence="5">
    <location>
        <begin position="70"/>
        <end position="96"/>
    </location>
</feature>
<dbReference type="InterPro" id="IPR001478">
    <property type="entry name" value="PDZ"/>
</dbReference>
<evidence type="ECO:0000256" key="3">
    <source>
        <dbReference type="ARBA" id="ARBA00023054"/>
    </source>
</evidence>
<feature type="region of interest" description="Disordered" evidence="5">
    <location>
        <begin position="1144"/>
        <end position="1189"/>
    </location>
</feature>
<evidence type="ECO:0000259" key="7">
    <source>
        <dbReference type="PROSITE" id="PS50106"/>
    </source>
</evidence>
<keyword evidence="9" id="KW-1185">Reference proteome</keyword>
<keyword evidence="3 4" id="KW-0175">Coiled coil</keyword>
<evidence type="ECO:0000256" key="4">
    <source>
        <dbReference type="SAM" id="Coils"/>
    </source>
</evidence>
<dbReference type="EMBL" id="GGMS01003022">
    <property type="protein sequence ID" value="MBY72225.1"/>
    <property type="molecule type" value="Transcribed_RNA"/>
</dbReference>
<dbReference type="PANTHER" id="PTHR15711:SF22">
    <property type="entry name" value="RAP-GAP DOMAIN-CONTAINING PROTEIN"/>
    <property type="match status" value="1"/>
</dbReference>
<feature type="domain" description="Rap-GAP" evidence="6">
    <location>
        <begin position="521"/>
        <end position="738"/>
    </location>
</feature>
<evidence type="ECO:0000313" key="8">
    <source>
        <dbReference type="EMBL" id="MBY72225.1"/>
    </source>
</evidence>
<evidence type="ECO:0000313" key="10">
    <source>
        <dbReference type="RefSeq" id="XP_025415044.1"/>
    </source>
</evidence>
<feature type="compositionally biased region" description="Polar residues" evidence="5">
    <location>
        <begin position="1251"/>
        <end position="1261"/>
    </location>
</feature>
<feature type="compositionally biased region" description="Polar residues" evidence="5">
    <location>
        <begin position="990"/>
        <end position="1008"/>
    </location>
</feature>
<dbReference type="GO" id="GO:0005737">
    <property type="term" value="C:cytoplasm"/>
    <property type="evidence" value="ECO:0007669"/>
    <property type="project" value="TreeGrafter"/>
</dbReference>
<feature type="compositionally biased region" description="Low complexity" evidence="5">
    <location>
        <begin position="296"/>
        <end position="307"/>
    </location>
</feature>
<dbReference type="CDD" id="cd06745">
    <property type="entry name" value="PDZ_SIPA1-like"/>
    <property type="match status" value="1"/>
</dbReference>
<feature type="compositionally biased region" description="Polar residues" evidence="5">
    <location>
        <begin position="1208"/>
        <end position="1217"/>
    </location>
</feature>
<evidence type="ECO:0000313" key="9">
    <source>
        <dbReference type="Proteomes" id="UP000694846"/>
    </source>
</evidence>
<feature type="region of interest" description="Disordered" evidence="5">
    <location>
        <begin position="1"/>
        <end position="21"/>
    </location>
</feature>
<name>A0A2S2Q3B1_9HEMI</name>
<dbReference type="PANTHER" id="PTHR15711">
    <property type="entry name" value="RAP GTPASE-ACTIVATING PROTEIN"/>
    <property type="match status" value="1"/>
</dbReference>
<feature type="compositionally biased region" description="Polar residues" evidence="5">
    <location>
        <begin position="1087"/>
        <end position="1102"/>
    </location>
</feature>
<dbReference type="PROSITE" id="PS50106">
    <property type="entry name" value="PDZ"/>
    <property type="match status" value="1"/>
</dbReference>
<reference evidence="8" key="1">
    <citation type="submission" date="2018-04" db="EMBL/GenBank/DDBJ databases">
        <title>Transcriptome assembly of Sipha flava.</title>
        <authorList>
            <person name="Scully E.D."/>
            <person name="Geib S.M."/>
            <person name="Palmer N.A."/>
            <person name="Koch K."/>
            <person name="Bradshaw J."/>
            <person name="Heng-Moss T."/>
            <person name="Sarath G."/>
        </authorList>
    </citation>
    <scope>NUCLEOTIDE SEQUENCE</scope>
</reference>
<feature type="region of interest" description="Disordered" evidence="5">
    <location>
        <begin position="42"/>
        <end position="61"/>
    </location>
</feature>
<dbReference type="SMART" id="SM00228">
    <property type="entry name" value="PDZ"/>
    <property type="match status" value="1"/>
</dbReference>
<dbReference type="PROSITE" id="PS50085">
    <property type="entry name" value="RAPGAP"/>
    <property type="match status" value="1"/>
</dbReference>
<proteinExistence type="predicted"/>
<dbReference type="Pfam" id="PF02145">
    <property type="entry name" value="Rap_GAP"/>
    <property type="match status" value="1"/>
</dbReference>
<feature type="coiled-coil region" evidence="4">
    <location>
        <begin position="1418"/>
        <end position="1452"/>
    </location>
</feature>
<dbReference type="InterPro" id="IPR035974">
    <property type="entry name" value="Rap/Ran-GAP_sf"/>
</dbReference>
<feature type="compositionally biased region" description="Basic residues" evidence="5">
    <location>
        <begin position="74"/>
        <end position="85"/>
    </location>
</feature>
<dbReference type="Proteomes" id="UP000694846">
    <property type="component" value="Unplaced"/>
</dbReference>
<feature type="region of interest" description="Disordered" evidence="5">
    <location>
        <begin position="1371"/>
        <end position="1411"/>
    </location>
</feature>
<dbReference type="Gene3D" id="2.30.42.10">
    <property type="match status" value="1"/>
</dbReference>
<feature type="compositionally biased region" description="Polar residues" evidence="5">
    <location>
        <begin position="185"/>
        <end position="195"/>
    </location>
</feature>
<feature type="compositionally biased region" description="Polar residues" evidence="5">
    <location>
        <begin position="1029"/>
        <end position="1056"/>
    </location>
</feature>
<keyword evidence="2" id="KW-0597">Phosphoprotein</keyword>
<feature type="region of interest" description="Disordered" evidence="5">
    <location>
        <begin position="1206"/>
        <end position="1261"/>
    </location>
</feature>
<dbReference type="RefSeq" id="XP_025415044.1">
    <property type="nucleotide sequence ID" value="XM_025559259.1"/>
</dbReference>
<protein>
    <submittedName>
        <fullName evidence="10">Signal-induced proliferation-associated 1-like protein 1</fullName>
    </submittedName>
    <submittedName>
        <fullName evidence="8">Signal-induced proliferation-associated 1-like protein 2</fullName>
    </submittedName>
</protein>
<feature type="compositionally biased region" description="Basic and acidic residues" evidence="5">
    <location>
        <begin position="1376"/>
        <end position="1389"/>
    </location>
</feature>
<evidence type="ECO:0000256" key="5">
    <source>
        <dbReference type="SAM" id="MobiDB-lite"/>
    </source>
</evidence>
<dbReference type="Pfam" id="PF21022">
    <property type="entry name" value="Rap-GAP_dimer"/>
    <property type="match status" value="1"/>
</dbReference>
<keyword evidence="1" id="KW-0343">GTPase activation</keyword>
<reference evidence="10" key="2">
    <citation type="submission" date="2025-04" db="UniProtKB">
        <authorList>
            <consortium name="RefSeq"/>
        </authorList>
    </citation>
    <scope>IDENTIFICATION</scope>
    <source>
        <tissue evidence="10">Whole body</tissue>
    </source>
</reference>
<dbReference type="SUPFAM" id="SSF111347">
    <property type="entry name" value="Rap/Ran-GAP"/>
    <property type="match status" value="1"/>
</dbReference>
<feature type="domain" description="PDZ" evidence="7">
    <location>
        <begin position="880"/>
        <end position="944"/>
    </location>
</feature>
<dbReference type="OrthoDB" id="2499658at2759"/>
<feature type="region of interest" description="Disordered" evidence="5">
    <location>
        <begin position="184"/>
        <end position="213"/>
    </location>
</feature>
<feature type="compositionally biased region" description="Low complexity" evidence="5">
    <location>
        <begin position="8"/>
        <end position="21"/>
    </location>
</feature>
<evidence type="ECO:0000259" key="6">
    <source>
        <dbReference type="PROSITE" id="PS50085"/>
    </source>
</evidence>
<feature type="compositionally biased region" description="Polar residues" evidence="5">
    <location>
        <begin position="1175"/>
        <end position="1189"/>
    </location>
</feature>
<organism evidence="8">
    <name type="scientific">Sipha flava</name>
    <name type="common">yellow sugarcane aphid</name>
    <dbReference type="NCBI Taxonomy" id="143950"/>
    <lineage>
        <taxon>Eukaryota</taxon>
        <taxon>Metazoa</taxon>
        <taxon>Ecdysozoa</taxon>
        <taxon>Arthropoda</taxon>
        <taxon>Hexapoda</taxon>
        <taxon>Insecta</taxon>
        <taxon>Pterygota</taxon>
        <taxon>Neoptera</taxon>
        <taxon>Paraneoptera</taxon>
        <taxon>Hemiptera</taxon>
        <taxon>Sternorrhyncha</taxon>
        <taxon>Aphidomorpha</taxon>
        <taxon>Aphidoidea</taxon>
        <taxon>Aphididae</taxon>
        <taxon>Sipha</taxon>
    </lineage>
</organism>
<dbReference type="InterPro" id="IPR000331">
    <property type="entry name" value="Rap/Ran_GAP_dom"/>
</dbReference>
<dbReference type="FunFam" id="3.40.50.11210:FF:000002">
    <property type="entry name" value="Signal-induced proliferation-associated 1-like protein 1"/>
    <property type="match status" value="1"/>
</dbReference>
<feature type="compositionally biased region" description="Basic and acidic residues" evidence="5">
    <location>
        <begin position="1144"/>
        <end position="1154"/>
    </location>
</feature>
<dbReference type="Gene3D" id="3.40.50.11210">
    <property type="entry name" value="Rap/Ran-GAP"/>
    <property type="match status" value="1"/>
</dbReference>
<feature type="compositionally biased region" description="Polar residues" evidence="5">
    <location>
        <begin position="1225"/>
        <end position="1235"/>
    </location>
</feature>
<gene>
    <name evidence="8" type="primary">Sipa1l2</name>
    <name evidence="10" type="synonym">LOC112686815</name>
    <name evidence="8" type="ORF">g.83320</name>
</gene>